<evidence type="ECO:0000313" key="1">
    <source>
        <dbReference type="EMBL" id="CNK85722.1"/>
    </source>
</evidence>
<evidence type="ECO:0000313" key="2">
    <source>
        <dbReference type="Proteomes" id="UP000038647"/>
    </source>
</evidence>
<keyword evidence="2" id="KW-1185">Reference proteome</keyword>
<dbReference type="PROSITE" id="PS51257">
    <property type="entry name" value="PROKAR_LIPOPROTEIN"/>
    <property type="match status" value="1"/>
</dbReference>
<proteinExistence type="predicted"/>
<gene>
    <name evidence="1" type="ORF">ERS137966_01475</name>
</gene>
<dbReference type="EMBL" id="CQEH01000005">
    <property type="protein sequence ID" value="CNK85722.1"/>
    <property type="molecule type" value="Genomic_DNA"/>
</dbReference>
<sequence>MQKNKILSLAIIALCTTITGCKEEPIPDFKCSYFQPGTGVTDTTLFKDRSISNDGKYFIYKSDDSGYTFKIEVDRRTLEVTNMMSENKNNKVISYLTGECK</sequence>
<organism evidence="1 2">
    <name type="scientific">Yersinia aldovae</name>
    <dbReference type="NCBI Taxonomy" id="29483"/>
    <lineage>
        <taxon>Bacteria</taxon>
        <taxon>Pseudomonadati</taxon>
        <taxon>Pseudomonadota</taxon>
        <taxon>Gammaproteobacteria</taxon>
        <taxon>Enterobacterales</taxon>
        <taxon>Yersiniaceae</taxon>
        <taxon>Yersinia</taxon>
    </lineage>
</organism>
<protein>
    <recommendedName>
        <fullName evidence="3">Lipoprotein</fullName>
    </recommendedName>
</protein>
<dbReference type="Proteomes" id="UP000038647">
    <property type="component" value="Unassembled WGS sequence"/>
</dbReference>
<reference evidence="1 2" key="1">
    <citation type="submission" date="2015-03" db="EMBL/GenBank/DDBJ databases">
        <authorList>
            <consortium name="Pathogen Informatics"/>
            <person name="Murphy D."/>
        </authorList>
    </citation>
    <scope>NUCLEOTIDE SEQUENCE [LARGE SCALE GENOMIC DNA]</scope>
    <source>
        <strain evidence="1 2">IP08791</strain>
    </source>
</reference>
<dbReference type="RefSeq" id="WP_049603602.1">
    <property type="nucleotide sequence ID" value="NZ_CQCP01000004.1"/>
</dbReference>
<comment type="caution">
    <text evidence="1">The sequence shown here is derived from an EMBL/GenBank/DDBJ whole genome shotgun (WGS) entry which is preliminary data.</text>
</comment>
<evidence type="ECO:0008006" key="3">
    <source>
        <dbReference type="Google" id="ProtNLM"/>
    </source>
</evidence>
<accession>A0ABP1YNX6</accession>
<name>A0ABP1YNX6_YERAL</name>